<gene>
    <name evidence="1" type="ORF">AACH00_02140</name>
</gene>
<protein>
    <submittedName>
        <fullName evidence="1">HutD family protein</fullName>
    </submittedName>
</protein>
<proteinExistence type="predicted"/>
<dbReference type="RefSeq" id="WP_341397290.1">
    <property type="nucleotide sequence ID" value="NZ_JBBUTI010000001.1"/>
</dbReference>
<comment type="caution">
    <text evidence="1">The sequence shown here is derived from an EMBL/GenBank/DDBJ whole genome shotgun (WGS) entry which is preliminary data.</text>
</comment>
<evidence type="ECO:0000313" key="2">
    <source>
        <dbReference type="Proteomes" id="UP001379945"/>
    </source>
</evidence>
<accession>A0ABU9BZX4</accession>
<dbReference type="EMBL" id="JBBUTI010000001">
    <property type="protein sequence ID" value="MEK8045144.1"/>
    <property type="molecule type" value="Genomic_DNA"/>
</dbReference>
<dbReference type="InterPro" id="IPR010282">
    <property type="entry name" value="Uncharacterised_HutD/Ves"/>
</dbReference>
<organism evidence="1 2">
    <name type="scientific">Ideonella margarita</name>
    <dbReference type="NCBI Taxonomy" id="2984191"/>
    <lineage>
        <taxon>Bacteria</taxon>
        <taxon>Pseudomonadati</taxon>
        <taxon>Pseudomonadota</taxon>
        <taxon>Betaproteobacteria</taxon>
        <taxon>Burkholderiales</taxon>
        <taxon>Sphaerotilaceae</taxon>
        <taxon>Ideonella</taxon>
    </lineage>
</organism>
<dbReference type="InterPro" id="IPR014710">
    <property type="entry name" value="RmlC-like_jellyroll"/>
</dbReference>
<evidence type="ECO:0000313" key="1">
    <source>
        <dbReference type="EMBL" id="MEK8045144.1"/>
    </source>
</evidence>
<dbReference type="Pfam" id="PF05962">
    <property type="entry name" value="HutD"/>
    <property type="match status" value="1"/>
</dbReference>
<name>A0ABU9BZX4_9BURK</name>
<dbReference type="CDD" id="cd20293">
    <property type="entry name" value="cupin_HutD_N"/>
    <property type="match status" value="1"/>
</dbReference>
<dbReference type="PANTHER" id="PTHR37943:SF1">
    <property type="entry name" value="PROTEIN VES"/>
    <property type="match status" value="1"/>
</dbReference>
<reference evidence="1 2" key="1">
    <citation type="submission" date="2024-04" db="EMBL/GenBank/DDBJ databases">
        <title>Novel species of the genus Ideonella isolated from streams.</title>
        <authorList>
            <person name="Lu H."/>
        </authorList>
    </citation>
    <scope>NUCLEOTIDE SEQUENCE [LARGE SCALE GENOMIC DNA]</scope>
    <source>
        <strain evidence="1 2">LYT19W</strain>
    </source>
</reference>
<dbReference type="SUPFAM" id="SSF51182">
    <property type="entry name" value="RmlC-like cupins"/>
    <property type="match status" value="1"/>
</dbReference>
<dbReference type="Proteomes" id="UP001379945">
    <property type="component" value="Unassembled WGS sequence"/>
</dbReference>
<dbReference type="InterPro" id="IPR011051">
    <property type="entry name" value="RmlC_Cupin_sf"/>
</dbReference>
<sequence>MTAPISPSRLTLVSLADCPPQPWRNGGGETRELLRWPDGDDWLVRVSVADITRDGPFSAFPGVQRWFAVLEGHGVVLGEAADARTLTTRSAPWPFDGASAPACALVQGATRDLNLMLRPAPGEHGGAGMVRVEAAPAAPPVDAASTPATPRWRGIYTHTPLILHRSACEPITLPAGSLAWAVDDASEWHAQATEPSAGQPTQPLAAWWLHQ</sequence>
<dbReference type="Gene3D" id="2.60.120.10">
    <property type="entry name" value="Jelly Rolls"/>
    <property type="match status" value="1"/>
</dbReference>
<dbReference type="PANTHER" id="PTHR37943">
    <property type="entry name" value="PROTEIN VES"/>
    <property type="match status" value="1"/>
</dbReference>
<keyword evidence="2" id="KW-1185">Reference proteome</keyword>